<gene>
    <name evidence="11" type="primary">levE_2</name>
    <name evidence="11" type="ORF">NCTC12872_01954</name>
</gene>
<evidence type="ECO:0000256" key="2">
    <source>
        <dbReference type="ARBA" id="ARBA00022448"/>
    </source>
</evidence>
<dbReference type="NCBIfam" id="NF008508">
    <property type="entry name" value="PRK11425.1"/>
    <property type="match status" value="1"/>
</dbReference>
<evidence type="ECO:0000256" key="4">
    <source>
        <dbReference type="ARBA" id="ARBA00022597"/>
    </source>
</evidence>
<feature type="active site" description="Pros-phosphohistidine intermediate; for EIIB activity" evidence="8">
    <location>
        <position position="14"/>
    </location>
</feature>
<dbReference type="Proteomes" id="UP000255417">
    <property type="component" value="Unassembled WGS sequence"/>
</dbReference>
<sequence length="154" mass="17434">MPILLTRIDNRLIHGQVGMTWVMTLQANLVVVVDDNVAEDPLQQTLMSSVLQTSGAGVRFFSVQKMIDVIHKASDRQKIFIVVPNPEVAWKLVEGGVPIEEINIGNMHFSKGKTQLSKKVYVDENDLDYLHKIRDYGVKLYIQDVPGDNKEFIK</sequence>
<keyword evidence="6" id="KW-0598">Phosphotransferase system</keyword>
<keyword evidence="12" id="KW-1185">Reference proteome</keyword>
<dbReference type="GO" id="GO:0016301">
    <property type="term" value="F:kinase activity"/>
    <property type="evidence" value="ECO:0007669"/>
    <property type="project" value="UniProtKB-KW"/>
</dbReference>
<dbReference type="AlphaFoldDB" id="A0A379CDV9"/>
<dbReference type="NCBIfam" id="TIGR00854">
    <property type="entry name" value="pts-sorbose"/>
    <property type="match status" value="1"/>
</dbReference>
<evidence type="ECO:0000256" key="6">
    <source>
        <dbReference type="ARBA" id="ARBA00022683"/>
    </source>
</evidence>
<feature type="modified residue" description="Phosphohistidine; by EIIA" evidence="9">
    <location>
        <position position="14"/>
    </location>
</feature>
<evidence type="ECO:0000256" key="7">
    <source>
        <dbReference type="ARBA" id="ARBA00022777"/>
    </source>
</evidence>
<dbReference type="PROSITE" id="PS51101">
    <property type="entry name" value="PTS_EIIB_TYPE_4"/>
    <property type="match status" value="1"/>
</dbReference>
<dbReference type="GO" id="GO:0005737">
    <property type="term" value="C:cytoplasm"/>
    <property type="evidence" value="ECO:0007669"/>
    <property type="project" value="UniProtKB-SubCell"/>
</dbReference>
<dbReference type="EC" id="2.7.1.-" evidence="11"/>
<evidence type="ECO:0000256" key="1">
    <source>
        <dbReference type="ARBA" id="ARBA00004496"/>
    </source>
</evidence>
<evidence type="ECO:0000313" key="11">
    <source>
        <dbReference type="EMBL" id="SUB59895.1"/>
    </source>
</evidence>
<dbReference type="NCBIfam" id="NF007288">
    <property type="entry name" value="PRK09756.1"/>
    <property type="match status" value="1"/>
</dbReference>
<keyword evidence="7" id="KW-0418">Kinase</keyword>
<proteinExistence type="predicted"/>
<reference evidence="11 12" key="1">
    <citation type="submission" date="2018-06" db="EMBL/GenBank/DDBJ databases">
        <authorList>
            <consortium name="Pathogen Informatics"/>
            <person name="Doyle S."/>
        </authorList>
    </citation>
    <scope>NUCLEOTIDE SEQUENCE [LARGE SCALE GENOMIC DNA]</scope>
    <source>
        <strain evidence="11 12">NCTC12872</strain>
    </source>
</reference>
<keyword evidence="4" id="KW-0762">Sugar transport</keyword>
<dbReference type="Pfam" id="PF03830">
    <property type="entry name" value="PTSIIB_sorb"/>
    <property type="match status" value="1"/>
</dbReference>
<protein>
    <submittedName>
        <fullName evidence="11">Fructose-specific phosphotransferase enzyme IIB component</fullName>
        <ecNumber evidence="11">2.7.1.-</ecNumber>
    </submittedName>
</protein>
<evidence type="ECO:0000256" key="5">
    <source>
        <dbReference type="ARBA" id="ARBA00022679"/>
    </source>
</evidence>
<name>A0A379CDV9_9PAST</name>
<dbReference type="InterPro" id="IPR036667">
    <property type="entry name" value="PTS_IIB_sorbose-sp_sf"/>
</dbReference>
<dbReference type="RefSeq" id="WP_115316341.1">
    <property type="nucleotide sequence ID" value="NZ_LWIF01000001.1"/>
</dbReference>
<evidence type="ECO:0000259" key="10">
    <source>
        <dbReference type="PROSITE" id="PS51101"/>
    </source>
</evidence>
<dbReference type="Gene3D" id="3.40.35.10">
    <property type="entry name" value="Phosphotransferase system, sorbose subfamily IIB component"/>
    <property type="match status" value="1"/>
</dbReference>
<dbReference type="OrthoDB" id="7065728at2"/>
<dbReference type="InterPro" id="IPR004720">
    <property type="entry name" value="PTS_IIB_sorbose-sp"/>
</dbReference>
<organism evidence="11 12">
    <name type="scientific">Phocoenobacter uteri</name>
    <dbReference type="NCBI Taxonomy" id="146806"/>
    <lineage>
        <taxon>Bacteria</taxon>
        <taxon>Pseudomonadati</taxon>
        <taxon>Pseudomonadota</taxon>
        <taxon>Gammaproteobacteria</taxon>
        <taxon>Pasteurellales</taxon>
        <taxon>Pasteurellaceae</taxon>
        <taxon>Phocoenobacter</taxon>
    </lineage>
</organism>
<dbReference type="GO" id="GO:0008982">
    <property type="term" value="F:protein-N(PI)-phosphohistidine-sugar phosphotransferase activity"/>
    <property type="evidence" value="ECO:0007669"/>
    <property type="project" value="InterPro"/>
</dbReference>
<dbReference type="InterPro" id="IPR018455">
    <property type="entry name" value="PTS_IIB_sorbose-sp_subgr"/>
</dbReference>
<dbReference type="SUPFAM" id="SSF52728">
    <property type="entry name" value="PTS IIb component"/>
    <property type="match status" value="1"/>
</dbReference>
<keyword evidence="5 11" id="KW-0808">Transferase</keyword>
<accession>A0A379CDV9</accession>
<keyword evidence="3" id="KW-0963">Cytoplasm</keyword>
<evidence type="ECO:0000256" key="8">
    <source>
        <dbReference type="PIRSR" id="PIRSR618455-1"/>
    </source>
</evidence>
<feature type="domain" description="PTS EIIB type-4" evidence="10">
    <location>
        <begin position="1"/>
        <end position="154"/>
    </location>
</feature>
<keyword evidence="2" id="KW-0813">Transport</keyword>
<dbReference type="EMBL" id="UGTA01000001">
    <property type="protein sequence ID" value="SUB59895.1"/>
    <property type="molecule type" value="Genomic_DNA"/>
</dbReference>
<evidence type="ECO:0000313" key="12">
    <source>
        <dbReference type="Proteomes" id="UP000255417"/>
    </source>
</evidence>
<evidence type="ECO:0000256" key="3">
    <source>
        <dbReference type="ARBA" id="ARBA00022490"/>
    </source>
</evidence>
<dbReference type="GO" id="GO:0009401">
    <property type="term" value="P:phosphoenolpyruvate-dependent sugar phosphotransferase system"/>
    <property type="evidence" value="ECO:0007669"/>
    <property type="project" value="UniProtKB-KW"/>
</dbReference>
<evidence type="ECO:0000256" key="9">
    <source>
        <dbReference type="PIRSR" id="PIRSR618455-2"/>
    </source>
</evidence>
<comment type="subcellular location">
    <subcellularLocation>
        <location evidence="1">Cytoplasm</location>
    </subcellularLocation>
</comment>